<feature type="domain" description="DUF6894" evidence="2">
    <location>
        <begin position="3"/>
        <end position="70"/>
    </location>
</feature>
<evidence type="ECO:0000313" key="4">
    <source>
        <dbReference type="Proteomes" id="UP001236369"/>
    </source>
</evidence>
<feature type="region of interest" description="Disordered" evidence="1">
    <location>
        <begin position="1"/>
        <end position="20"/>
    </location>
</feature>
<sequence length="83" mass="9005">MPRYFFNTDDGETRLQDGEGMDLPDVQAARAIAMSSLPDMARDKLPNGDHFTFSVQVCDGVGTLLYSATLEFAGQWHVPPGGA</sequence>
<keyword evidence="4" id="KW-1185">Reference proteome</keyword>
<proteinExistence type="predicted"/>
<gene>
    <name evidence="3" type="ORF">QO016_003209</name>
</gene>
<dbReference type="InterPro" id="IPR054189">
    <property type="entry name" value="DUF6894"/>
</dbReference>
<dbReference type="RefSeq" id="WP_238252509.1">
    <property type="nucleotide sequence ID" value="NZ_BPQX01000055.1"/>
</dbReference>
<name>A0ABU0HN04_9HYPH</name>
<dbReference type="Pfam" id="PF21834">
    <property type="entry name" value="DUF6894"/>
    <property type="match status" value="1"/>
</dbReference>
<evidence type="ECO:0000313" key="3">
    <source>
        <dbReference type="EMBL" id="MDQ0443704.1"/>
    </source>
</evidence>
<reference evidence="3 4" key="1">
    <citation type="submission" date="2023-07" db="EMBL/GenBank/DDBJ databases">
        <title>Genomic Encyclopedia of Type Strains, Phase IV (KMG-IV): sequencing the most valuable type-strain genomes for metagenomic binning, comparative biology and taxonomic classification.</title>
        <authorList>
            <person name="Goeker M."/>
        </authorList>
    </citation>
    <scope>NUCLEOTIDE SEQUENCE [LARGE SCALE GENOMIC DNA]</scope>
    <source>
        <strain evidence="3 4">DSM 19562</strain>
    </source>
</reference>
<protein>
    <recommendedName>
        <fullName evidence="2">DUF6894 domain-containing protein</fullName>
    </recommendedName>
</protein>
<dbReference type="Proteomes" id="UP001236369">
    <property type="component" value="Unassembled WGS sequence"/>
</dbReference>
<evidence type="ECO:0000256" key="1">
    <source>
        <dbReference type="SAM" id="MobiDB-lite"/>
    </source>
</evidence>
<organism evidence="3 4">
    <name type="scientific">Methylobacterium persicinum</name>
    <dbReference type="NCBI Taxonomy" id="374426"/>
    <lineage>
        <taxon>Bacteria</taxon>
        <taxon>Pseudomonadati</taxon>
        <taxon>Pseudomonadota</taxon>
        <taxon>Alphaproteobacteria</taxon>
        <taxon>Hyphomicrobiales</taxon>
        <taxon>Methylobacteriaceae</taxon>
        <taxon>Methylobacterium</taxon>
    </lineage>
</organism>
<comment type="caution">
    <text evidence="3">The sequence shown here is derived from an EMBL/GenBank/DDBJ whole genome shotgun (WGS) entry which is preliminary data.</text>
</comment>
<accession>A0ABU0HN04</accession>
<dbReference type="EMBL" id="JAUSVV010000007">
    <property type="protein sequence ID" value="MDQ0443704.1"/>
    <property type="molecule type" value="Genomic_DNA"/>
</dbReference>
<evidence type="ECO:0000259" key="2">
    <source>
        <dbReference type="Pfam" id="PF21834"/>
    </source>
</evidence>